<sequence length="161" mass="18345">MSAIFSDCQKHRFRLERQLEGNKVVVAVFGVNPSTADSVNNDSTVKKWIVFANKLEARKLIVGNMFSYISPYVKDLATCGEVTNIENEKHLEDIIRDADVLIACWGARSKVRAALRPYFDQLMVKLKNSNKPVYCFGYTKYGDPRHVGRIPYSTLLQLIQK</sequence>
<dbReference type="EMBL" id="WWCH01000001">
    <property type="protein sequence ID" value="MYM77608.1"/>
    <property type="molecule type" value="Genomic_DNA"/>
</dbReference>
<evidence type="ECO:0000313" key="2">
    <source>
        <dbReference type="Proteomes" id="UP000480763"/>
    </source>
</evidence>
<proteinExistence type="predicted"/>
<accession>A0A506EPG3</accession>
<comment type="caution">
    <text evidence="1">The sequence shown here is derived from an EMBL/GenBank/DDBJ whole genome shotgun (WGS) entry which is preliminary data.</text>
</comment>
<evidence type="ECO:0000313" key="1">
    <source>
        <dbReference type="EMBL" id="MYM77608.1"/>
    </source>
</evidence>
<dbReference type="Proteomes" id="UP000480763">
    <property type="component" value="Unassembled WGS sequence"/>
</dbReference>
<dbReference type="InterPro" id="IPR012441">
    <property type="entry name" value="DUF1643"/>
</dbReference>
<dbReference type="Pfam" id="PF07799">
    <property type="entry name" value="DUF1643"/>
    <property type="match status" value="1"/>
</dbReference>
<dbReference type="AlphaFoldDB" id="A0A506EPG3"/>
<protein>
    <submittedName>
        <fullName evidence="1">DUF1643 domain-containing protein</fullName>
    </submittedName>
</protein>
<dbReference type="RefSeq" id="WP_033502645.1">
    <property type="nucleotide sequence ID" value="NZ_CAJHHP010000033.1"/>
</dbReference>
<gene>
    <name evidence="1" type="ORF">GSE42_06660</name>
</gene>
<organism evidence="1 2">
    <name type="scientific">Acinetobacter baumannii</name>
    <dbReference type="NCBI Taxonomy" id="470"/>
    <lineage>
        <taxon>Bacteria</taxon>
        <taxon>Pseudomonadati</taxon>
        <taxon>Pseudomonadota</taxon>
        <taxon>Gammaproteobacteria</taxon>
        <taxon>Moraxellales</taxon>
        <taxon>Moraxellaceae</taxon>
        <taxon>Acinetobacter</taxon>
        <taxon>Acinetobacter calcoaceticus/baumannii complex</taxon>
    </lineage>
</organism>
<name>A0A506EPG3_ACIBA</name>
<reference evidence="1 2" key="1">
    <citation type="journal article" date="2017" name="Ann. Clin. Microbiol. Antimicrob.">
        <title>New eight genes identified at the clinical multidrug-resistant Acinetobacter baumannii DMS06669 strain in a Vietnam hospital.</title>
        <authorList>
            <person name="Si-Tuan N."/>
            <person name="Ngoc H.M."/>
            <person name="Hang P.T.T."/>
            <person name="Nguyen C."/>
            <person name="Van P.H."/>
            <person name="Huong N.T."/>
        </authorList>
    </citation>
    <scope>NUCLEOTIDE SEQUENCE [LARGE SCALE GENOMIC DNA]</scope>
    <source>
        <strain evidence="1 2">DMS06669</strain>
    </source>
</reference>